<protein>
    <submittedName>
        <fullName evidence="5">CRP-like cAMP-binding protein</fullName>
    </submittedName>
</protein>
<dbReference type="Proteomes" id="UP001519306">
    <property type="component" value="Unassembled WGS sequence"/>
</dbReference>
<evidence type="ECO:0000256" key="3">
    <source>
        <dbReference type="ARBA" id="ARBA00023163"/>
    </source>
</evidence>
<dbReference type="PROSITE" id="PS51063">
    <property type="entry name" value="HTH_CRP_2"/>
    <property type="match status" value="1"/>
</dbReference>
<name>A0ABS4KBC5_9FIRM</name>
<evidence type="ECO:0000313" key="6">
    <source>
        <dbReference type="Proteomes" id="UP001519306"/>
    </source>
</evidence>
<proteinExistence type="predicted"/>
<comment type="caution">
    <text evidence="5">The sequence shown here is derived from an EMBL/GenBank/DDBJ whole genome shotgun (WGS) entry which is preliminary data.</text>
</comment>
<dbReference type="InterPro" id="IPR036390">
    <property type="entry name" value="WH_DNA-bd_sf"/>
</dbReference>
<evidence type="ECO:0000313" key="5">
    <source>
        <dbReference type="EMBL" id="MBP2024561.1"/>
    </source>
</evidence>
<organism evidence="5 6">
    <name type="scientific">Peptoniphilus stercorisuis</name>
    <dbReference type="NCBI Taxonomy" id="1436965"/>
    <lineage>
        <taxon>Bacteria</taxon>
        <taxon>Bacillati</taxon>
        <taxon>Bacillota</taxon>
        <taxon>Tissierellia</taxon>
        <taxon>Tissierellales</taxon>
        <taxon>Peptoniphilaceae</taxon>
        <taxon>Peptoniphilus</taxon>
    </lineage>
</organism>
<dbReference type="Gene3D" id="2.60.120.10">
    <property type="entry name" value="Jelly Rolls"/>
    <property type="match status" value="1"/>
</dbReference>
<gene>
    <name evidence="5" type="ORF">J2Z71_000076</name>
</gene>
<dbReference type="SUPFAM" id="SSF46785">
    <property type="entry name" value="Winged helix' DNA-binding domain"/>
    <property type="match status" value="1"/>
</dbReference>
<evidence type="ECO:0000259" key="4">
    <source>
        <dbReference type="PROSITE" id="PS51063"/>
    </source>
</evidence>
<sequence>MNNLENIIFFENIDKKDYSKAIKCLNGYVKNYDKKEYLNIDKNTLSSAIILDGVIDLISSDEDGKLILHNRFFKNQSFIFDIKDESKDFIAIENSKILILDLESIFKKEKSNCAIRKNIMENIIKLQNMQTEELNYKVDIYLEKSLRKKIIKYFKRLDHMYSDNIIMLPFKRSDLASYLSCDRSALSREMSRMEEEGLIKVNKNKVKLINI</sequence>
<keyword evidence="6" id="KW-1185">Reference proteome</keyword>
<dbReference type="InterPro" id="IPR018490">
    <property type="entry name" value="cNMP-bd_dom_sf"/>
</dbReference>
<keyword evidence="1" id="KW-0805">Transcription regulation</keyword>
<evidence type="ECO:0000256" key="2">
    <source>
        <dbReference type="ARBA" id="ARBA00023125"/>
    </source>
</evidence>
<dbReference type="InterPro" id="IPR012318">
    <property type="entry name" value="HTH_CRP"/>
</dbReference>
<dbReference type="Pfam" id="PF13545">
    <property type="entry name" value="HTH_Crp_2"/>
    <property type="match status" value="1"/>
</dbReference>
<feature type="domain" description="HTH crp-type" evidence="4">
    <location>
        <begin position="144"/>
        <end position="211"/>
    </location>
</feature>
<dbReference type="InterPro" id="IPR014710">
    <property type="entry name" value="RmlC-like_jellyroll"/>
</dbReference>
<dbReference type="EMBL" id="JAGGLJ010000001">
    <property type="protein sequence ID" value="MBP2024561.1"/>
    <property type="molecule type" value="Genomic_DNA"/>
</dbReference>
<reference evidence="5 6" key="1">
    <citation type="submission" date="2021-03" db="EMBL/GenBank/DDBJ databases">
        <title>Genomic Encyclopedia of Type Strains, Phase IV (KMG-IV): sequencing the most valuable type-strain genomes for metagenomic binning, comparative biology and taxonomic classification.</title>
        <authorList>
            <person name="Goeker M."/>
        </authorList>
    </citation>
    <scope>NUCLEOTIDE SEQUENCE [LARGE SCALE GENOMIC DNA]</scope>
    <source>
        <strain evidence="5 6">DSM 27563</strain>
    </source>
</reference>
<dbReference type="SUPFAM" id="SSF51206">
    <property type="entry name" value="cAMP-binding domain-like"/>
    <property type="match status" value="1"/>
</dbReference>
<keyword evidence="2" id="KW-0238">DNA-binding</keyword>
<evidence type="ECO:0000256" key="1">
    <source>
        <dbReference type="ARBA" id="ARBA00023015"/>
    </source>
</evidence>
<dbReference type="SMART" id="SM00419">
    <property type="entry name" value="HTH_CRP"/>
    <property type="match status" value="1"/>
</dbReference>
<dbReference type="RefSeq" id="WP_210059866.1">
    <property type="nucleotide sequence ID" value="NZ_JAGGLJ010000001.1"/>
</dbReference>
<keyword evidence="3" id="KW-0804">Transcription</keyword>
<accession>A0ABS4KBC5</accession>